<dbReference type="InterPro" id="IPR002925">
    <property type="entry name" value="Dienelactn_hydro"/>
</dbReference>
<keyword evidence="3" id="KW-1185">Reference proteome</keyword>
<dbReference type="RefSeq" id="WP_071928403.1">
    <property type="nucleotide sequence ID" value="NZ_CP018082.1"/>
</dbReference>
<organism evidence="2 3">
    <name type="scientific">Nocardia mangyaensis</name>
    <dbReference type="NCBI Taxonomy" id="2213200"/>
    <lineage>
        <taxon>Bacteria</taxon>
        <taxon>Bacillati</taxon>
        <taxon>Actinomycetota</taxon>
        <taxon>Actinomycetes</taxon>
        <taxon>Mycobacteriales</taxon>
        <taxon>Nocardiaceae</taxon>
        <taxon>Nocardia</taxon>
    </lineage>
</organism>
<dbReference type="InterPro" id="IPR051049">
    <property type="entry name" value="Dienelactone_hydrolase-like"/>
</dbReference>
<dbReference type="Proteomes" id="UP000183810">
    <property type="component" value="Chromosome"/>
</dbReference>
<proteinExistence type="predicted"/>
<protein>
    <submittedName>
        <fullName evidence="2">Carboxymethylenebutenolidase</fullName>
    </submittedName>
</protein>
<sequence>MDSIEIASPAGKLDVLLSRPSGQGPWPGVVVVHDGLGVTDDLRGQLEHLAANGYLAIAPNLFTRGRARCIKEIYRALLFTGAGPAVGEIVAARDRLATEADCTGRIAVLGFCMGGGFALLSAPAGFAAAAPFYASLYGDYKALLAGACPVVASYATRDPFLRDGAIRLEQALTVNGVEHDIKTYPATHGFANVFPGNAVLERIGLGHDVTASADAWRRVFEFFDRHLRTDTA</sequence>
<dbReference type="SUPFAM" id="SSF53474">
    <property type="entry name" value="alpha/beta-Hydrolases"/>
    <property type="match status" value="1"/>
</dbReference>
<dbReference type="EMBL" id="CP018082">
    <property type="protein sequence ID" value="APE35216.1"/>
    <property type="molecule type" value="Genomic_DNA"/>
</dbReference>
<dbReference type="Gene3D" id="3.40.50.1820">
    <property type="entry name" value="alpha/beta hydrolase"/>
    <property type="match status" value="1"/>
</dbReference>
<dbReference type="AlphaFoldDB" id="A0A1J0VT36"/>
<evidence type="ECO:0000259" key="1">
    <source>
        <dbReference type="Pfam" id="PF01738"/>
    </source>
</evidence>
<dbReference type="GO" id="GO:0016787">
    <property type="term" value="F:hydrolase activity"/>
    <property type="evidence" value="ECO:0007669"/>
    <property type="project" value="InterPro"/>
</dbReference>
<evidence type="ECO:0000313" key="2">
    <source>
        <dbReference type="EMBL" id="APE35216.1"/>
    </source>
</evidence>
<evidence type="ECO:0000313" key="3">
    <source>
        <dbReference type="Proteomes" id="UP000183810"/>
    </source>
</evidence>
<dbReference type="InterPro" id="IPR029058">
    <property type="entry name" value="AB_hydrolase_fold"/>
</dbReference>
<feature type="domain" description="Dienelactone hydrolase" evidence="1">
    <location>
        <begin position="14"/>
        <end position="226"/>
    </location>
</feature>
<accession>A0A1J0VT36</accession>
<name>A0A1J0VT36_9NOCA</name>
<dbReference type="PANTHER" id="PTHR46623">
    <property type="entry name" value="CARBOXYMETHYLENEBUTENOLIDASE-RELATED"/>
    <property type="match status" value="1"/>
</dbReference>
<dbReference type="KEGG" id="nsl:BOX37_16105"/>
<dbReference type="OrthoDB" id="3208682at2"/>
<dbReference type="Pfam" id="PF01738">
    <property type="entry name" value="DLH"/>
    <property type="match status" value="1"/>
</dbReference>
<reference evidence="2" key="1">
    <citation type="submission" date="2016-11" db="EMBL/GenBank/DDBJ databases">
        <authorList>
            <person name="Jaros S."/>
            <person name="Januszkiewicz K."/>
            <person name="Wedrychowicz H."/>
        </authorList>
    </citation>
    <scope>NUCLEOTIDE SEQUENCE [LARGE SCALE GENOMIC DNA]</scope>
    <source>
        <strain evidence="2">Y48</strain>
    </source>
</reference>
<dbReference type="PANTHER" id="PTHR46623:SF6">
    <property type="entry name" value="ALPHA_BETA-HYDROLASES SUPERFAMILY PROTEIN"/>
    <property type="match status" value="1"/>
</dbReference>
<gene>
    <name evidence="2" type="ORF">BOX37_16105</name>
</gene>